<dbReference type="InParanoid" id="A0A371RHS9"/>
<dbReference type="AlphaFoldDB" id="A0A371RHS9"/>
<name>A0A371RHS9_9PROT</name>
<dbReference type="EMBL" id="QUQO01000001">
    <property type="protein sequence ID" value="RFB05014.1"/>
    <property type="molecule type" value="Genomic_DNA"/>
</dbReference>
<comment type="caution">
    <text evidence="1">The sequence shown here is derived from an EMBL/GenBank/DDBJ whole genome shotgun (WGS) entry which is preliminary data.</text>
</comment>
<protein>
    <submittedName>
        <fullName evidence="1">Uncharacterized protein</fullName>
    </submittedName>
</protein>
<sequence length="273" mass="29335">MKWQLVELNPSAPISAYNAGTDISSEGGAADFANTRVSAYSMSVDALVEIGFSTFAKFKVHADAVFLTIDVMAFTNQSMVTDVDKDGLYLKKMGVGFRIALAAWGLDASASLNLTAIAASVEVKSASSSLEVQITSNDVLSIPGLSDIMDISGGKADTKFISDLGKYAANLTEAFVTQKPQIEPTPLKIARLPQAQLSPVHSAISNRFAVEQVRRAQPFSGMNAWVEPRPDYHHMMSPGIVANGFRSFGLRDGSQTPDPDQVRVANEMQTLGW</sequence>
<accession>A0A371RHS9</accession>
<keyword evidence="2" id="KW-1185">Reference proteome</keyword>
<evidence type="ECO:0000313" key="2">
    <source>
        <dbReference type="Proteomes" id="UP000264589"/>
    </source>
</evidence>
<reference evidence="1 2" key="1">
    <citation type="submission" date="2018-08" db="EMBL/GenBank/DDBJ databases">
        <title>Parvularcula sp. SM1705, isolated from surface water of the South Sea China.</title>
        <authorList>
            <person name="Sun L."/>
        </authorList>
    </citation>
    <scope>NUCLEOTIDE SEQUENCE [LARGE SCALE GENOMIC DNA]</scope>
    <source>
        <strain evidence="1 2">SM1705</strain>
    </source>
</reference>
<dbReference type="RefSeq" id="WP_116391645.1">
    <property type="nucleotide sequence ID" value="NZ_QUQO01000001.1"/>
</dbReference>
<gene>
    <name evidence="1" type="ORF">DX908_06745</name>
</gene>
<organism evidence="1 2">
    <name type="scientific">Parvularcula marina</name>
    <dbReference type="NCBI Taxonomy" id="2292771"/>
    <lineage>
        <taxon>Bacteria</taxon>
        <taxon>Pseudomonadati</taxon>
        <taxon>Pseudomonadota</taxon>
        <taxon>Alphaproteobacteria</taxon>
        <taxon>Parvularculales</taxon>
        <taxon>Parvularculaceae</taxon>
        <taxon>Parvularcula</taxon>
    </lineage>
</organism>
<proteinExistence type="predicted"/>
<evidence type="ECO:0000313" key="1">
    <source>
        <dbReference type="EMBL" id="RFB05014.1"/>
    </source>
</evidence>
<dbReference type="Proteomes" id="UP000264589">
    <property type="component" value="Unassembled WGS sequence"/>
</dbReference>